<name>A0A4Y9FH21_9DEIN</name>
<dbReference type="RefSeq" id="WP_135259320.1">
    <property type="nucleotide sequence ID" value="NZ_SJZF01000001.1"/>
</dbReference>
<feature type="domain" description="C4-type zinc ribbon" evidence="2">
    <location>
        <begin position="215"/>
        <end position="246"/>
    </location>
</feature>
<dbReference type="PANTHER" id="PTHR39082">
    <property type="entry name" value="PHOSPHOLIPASE C-BETA-2-RELATED"/>
    <property type="match status" value="1"/>
</dbReference>
<dbReference type="Proteomes" id="UP000297668">
    <property type="component" value="Unassembled WGS sequence"/>
</dbReference>
<dbReference type="EMBL" id="SJZF01000001">
    <property type="protein sequence ID" value="TFU27749.1"/>
    <property type="molecule type" value="Genomic_DNA"/>
</dbReference>
<dbReference type="Pfam" id="PF24481">
    <property type="entry name" value="CT398_CC"/>
    <property type="match status" value="1"/>
</dbReference>
<evidence type="ECO:0000313" key="4">
    <source>
        <dbReference type="EMBL" id="TFU27749.1"/>
    </source>
</evidence>
<accession>A0A4Y9FH21</accession>
<evidence type="ECO:0000259" key="2">
    <source>
        <dbReference type="Pfam" id="PF02591"/>
    </source>
</evidence>
<feature type="coiled-coil region" evidence="1">
    <location>
        <begin position="24"/>
        <end position="169"/>
    </location>
</feature>
<gene>
    <name evidence="4" type="ORF">E0687_00770</name>
</gene>
<dbReference type="Gene3D" id="1.10.287.1490">
    <property type="match status" value="1"/>
</dbReference>
<keyword evidence="1" id="KW-0175">Coiled coil</keyword>
<proteinExistence type="predicted"/>
<feature type="domain" description="CT398-like coiled coil hairpin" evidence="3">
    <location>
        <begin position="24"/>
        <end position="198"/>
    </location>
</feature>
<dbReference type="InterPro" id="IPR052376">
    <property type="entry name" value="Oxidative_Scav/Glycosyltrans"/>
</dbReference>
<evidence type="ECO:0000313" key="5">
    <source>
        <dbReference type="Proteomes" id="UP000297668"/>
    </source>
</evidence>
<evidence type="ECO:0000256" key="1">
    <source>
        <dbReference type="SAM" id="Coils"/>
    </source>
</evidence>
<reference evidence="4 5" key="1">
    <citation type="submission" date="2019-03" db="EMBL/GenBank/DDBJ databases">
        <title>Thermus tengchongensis species for the arsenic transformation mechanism.</title>
        <authorList>
            <person name="Yuan G.C."/>
        </authorList>
    </citation>
    <scope>NUCLEOTIDE SEQUENCE [LARGE SCALE GENOMIC DNA]</scope>
    <source>
        <strain evidence="4 5">15W</strain>
    </source>
</reference>
<evidence type="ECO:0000259" key="3">
    <source>
        <dbReference type="Pfam" id="PF24481"/>
    </source>
</evidence>
<organism evidence="4 5">
    <name type="scientific">Thermus tengchongensis</name>
    <dbReference type="NCBI Taxonomy" id="1214928"/>
    <lineage>
        <taxon>Bacteria</taxon>
        <taxon>Thermotogati</taxon>
        <taxon>Deinococcota</taxon>
        <taxon>Deinococci</taxon>
        <taxon>Thermales</taxon>
        <taxon>Thermaceae</taxon>
        <taxon>Thermus</taxon>
    </lineage>
</organism>
<dbReference type="Pfam" id="PF02591">
    <property type="entry name" value="Zn_ribbon_9"/>
    <property type="match status" value="1"/>
</dbReference>
<sequence length="251" mass="28629">MGNVNGADAPQRGQLEALKALYHLQEKDLEIDRLQKEAETLPEDLVSVKAQVEALEDRLADLLERQAELRKEYNRHSLDIEDLTAKEKQAEAEQRQAQSAREQTQYENRIQQIKDRIKELLELSTPIMEAMENLEKEIQEVEAQLAALRPRLEELLEANQVRVEALKAEIALRLEERSLMAQAIPAPVLKEYEAIRRARKGTGIARMHRQGQVFRCEGCNVVLPTHVAQKVVQGQLTRCPSCGRLLWKGEG</sequence>
<dbReference type="AlphaFoldDB" id="A0A4Y9FH21"/>
<comment type="caution">
    <text evidence="4">The sequence shown here is derived from an EMBL/GenBank/DDBJ whole genome shotgun (WGS) entry which is preliminary data.</text>
</comment>
<dbReference type="InterPro" id="IPR003743">
    <property type="entry name" value="Zf-RING_7"/>
</dbReference>
<dbReference type="PANTHER" id="PTHR39082:SF1">
    <property type="entry name" value="SCAVENGER RECEPTOR CLASS A MEMBER 3"/>
    <property type="match status" value="1"/>
</dbReference>
<protein>
    <submittedName>
        <fullName evidence="4">Uncharacterized protein</fullName>
    </submittedName>
</protein>
<dbReference type="InterPro" id="IPR056003">
    <property type="entry name" value="CT398_CC_hairpin"/>
</dbReference>